<organism evidence="2 3">
    <name type="scientific">Azospirillum aestuarii</name>
    <dbReference type="NCBI Taxonomy" id="2802052"/>
    <lineage>
        <taxon>Bacteria</taxon>
        <taxon>Pseudomonadati</taxon>
        <taxon>Pseudomonadota</taxon>
        <taxon>Alphaproteobacteria</taxon>
        <taxon>Rhodospirillales</taxon>
        <taxon>Azospirillaceae</taxon>
        <taxon>Azospirillum</taxon>
    </lineage>
</organism>
<evidence type="ECO:0000256" key="1">
    <source>
        <dbReference type="SAM" id="SignalP"/>
    </source>
</evidence>
<name>A0ABS1I5U3_9PROT</name>
<keyword evidence="3" id="KW-1185">Reference proteome</keyword>
<gene>
    <name evidence="2" type="ORF">JJL56_26485</name>
</gene>
<sequence length="170" mass="18836">MALFTLRMFTVLLLVAQPFDLAFAQQAGVCNRQADDIMQGLNRDTEARIAAVNGLELPDDEKQALILLHLRARDRALLSAEQMRQVCTANYMPKQQMANLVVSVYTAGLSEFLPRQLTYVDVSEIMDGRPLGGPNAAIPKARDDTLNTLGIGGDAKKIIQDPKKVLPWNW</sequence>
<dbReference type="Proteomes" id="UP000654452">
    <property type="component" value="Unassembled WGS sequence"/>
</dbReference>
<evidence type="ECO:0008006" key="4">
    <source>
        <dbReference type="Google" id="ProtNLM"/>
    </source>
</evidence>
<dbReference type="RefSeq" id="WP_200486910.1">
    <property type="nucleotide sequence ID" value="NZ_JAEPIV010000024.1"/>
</dbReference>
<keyword evidence="1" id="KW-0732">Signal</keyword>
<reference evidence="2 3" key="1">
    <citation type="submission" date="2021-01" db="EMBL/GenBank/DDBJ databases">
        <title>Azospirillum sp. YIM DDC1 draft genome.</title>
        <authorList>
            <person name="Wang Y.-X."/>
        </authorList>
    </citation>
    <scope>NUCLEOTIDE SEQUENCE [LARGE SCALE GENOMIC DNA]</scope>
    <source>
        <strain evidence="2 3">YIM DDC1</strain>
    </source>
</reference>
<accession>A0ABS1I5U3</accession>
<feature type="signal peptide" evidence="1">
    <location>
        <begin position="1"/>
        <end position="24"/>
    </location>
</feature>
<proteinExistence type="predicted"/>
<comment type="caution">
    <text evidence="2">The sequence shown here is derived from an EMBL/GenBank/DDBJ whole genome shotgun (WGS) entry which is preliminary data.</text>
</comment>
<evidence type="ECO:0000313" key="2">
    <source>
        <dbReference type="EMBL" id="MBK4722407.1"/>
    </source>
</evidence>
<dbReference type="EMBL" id="JAEPIV010000024">
    <property type="protein sequence ID" value="MBK4722407.1"/>
    <property type="molecule type" value="Genomic_DNA"/>
</dbReference>
<protein>
    <recommendedName>
        <fullName evidence="4">DUF2059 domain-containing protein</fullName>
    </recommendedName>
</protein>
<evidence type="ECO:0000313" key="3">
    <source>
        <dbReference type="Proteomes" id="UP000654452"/>
    </source>
</evidence>
<feature type="chain" id="PRO_5047131862" description="DUF2059 domain-containing protein" evidence="1">
    <location>
        <begin position="25"/>
        <end position="170"/>
    </location>
</feature>